<feature type="transmembrane region" description="Helical" evidence="1">
    <location>
        <begin position="179"/>
        <end position="201"/>
    </location>
</feature>
<organism evidence="3 4">
    <name type="scientific">Gordoniibacillus kamchatkensis</name>
    <dbReference type="NCBI Taxonomy" id="1590651"/>
    <lineage>
        <taxon>Bacteria</taxon>
        <taxon>Bacillati</taxon>
        <taxon>Bacillota</taxon>
        <taxon>Bacilli</taxon>
        <taxon>Bacillales</taxon>
        <taxon>Paenibacillaceae</taxon>
        <taxon>Gordoniibacillus</taxon>
    </lineage>
</organism>
<feature type="transmembrane region" description="Helical" evidence="1">
    <location>
        <begin position="97"/>
        <end position="119"/>
    </location>
</feature>
<protein>
    <recommendedName>
        <fullName evidence="2">Putative zinc-finger domain-containing protein</fullName>
    </recommendedName>
</protein>
<feature type="domain" description="Putative zinc-finger" evidence="2">
    <location>
        <begin position="3"/>
        <end position="37"/>
    </location>
</feature>
<proteinExistence type="predicted"/>
<name>A0ABR5AKN9_9BACL</name>
<dbReference type="InterPro" id="IPR027383">
    <property type="entry name" value="Znf_put"/>
</dbReference>
<dbReference type="Proteomes" id="UP000031967">
    <property type="component" value="Unassembled WGS sequence"/>
</dbReference>
<keyword evidence="1" id="KW-0812">Transmembrane</keyword>
<reference evidence="3 4" key="1">
    <citation type="submission" date="2014-12" db="EMBL/GenBank/DDBJ databases">
        <title>Draft genome sequence of Paenibacillus kamchatkensis strain B-2647.</title>
        <authorList>
            <person name="Karlyshev A.V."/>
            <person name="Kudryashova E.B."/>
        </authorList>
    </citation>
    <scope>NUCLEOTIDE SEQUENCE [LARGE SCALE GENOMIC DNA]</scope>
    <source>
        <strain evidence="3 4">VKM B-2647</strain>
    </source>
</reference>
<evidence type="ECO:0000259" key="2">
    <source>
        <dbReference type="Pfam" id="PF13490"/>
    </source>
</evidence>
<gene>
    <name evidence="3" type="ORF">SD70_06825</name>
</gene>
<evidence type="ECO:0000256" key="1">
    <source>
        <dbReference type="SAM" id="Phobius"/>
    </source>
</evidence>
<comment type="caution">
    <text evidence="3">The sequence shown here is derived from an EMBL/GenBank/DDBJ whole genome shotgun (WGS) entry which is preliminary data.</text>
</comment>
<dbReference type="Pfam" id="PF13490">
    <property type="entry name" value="zf-HC2"/>
    <property type="match status" value="1"/>
</dbReference>
<accession>A0ABR5AKN9</accession>
<keyword evidence="4" id="KW-1185">Reference proteome</keyword>
<evidence type="ECO:0000313" key="4">
    <source>
        <dbReference type="Proteomes" id="UP000031967"/>
    </source>
</evidence>
<sequence>MKCSEIQELFGLYWDLPNDDLRRQAVDKHIDHCSACAEEFQFWKETGDLIRMATTDDVPEEPYPISRKVMDRIYEDETWRIPVAERMYAISFKMRRNLTAVIAFCLALFMFSFLFSLVYEDRSAPQAGDTPVFGLQAPQVISASAKSSSMDGHTMTAMASIGQPMIEPLKYHVGPIDSYSHYLLALSILGIICTMLIMNWFSRTKA</sequence>
<dbReference type="EMBL" id="JXAK01000008">
    <property type="protein sequence ID" value="KIL41596.1"/>
    <property type="molecule type" value="Genomic_DNA"/>
</dbReference>
<keyword evidence="1" id="KW-0472">Membrane</keyword>
<evidence type="ECO:0000313" key="3">
    <source>
        <dbReference type="EMBL" id="KIL41596.1"/>
    </source>
</evidence>
<keyword evidence="1" id="KW-1133">Transmembrane helix</keyword>